<gene>
    <name evidence="6" type="ORF">MAR_031828</name>
</gene>
<keyword evidence="7" id="KW-1185">Reference proteome</keyword>
<evidence type="ECO:0000256" key="2">
    <source>
        <dbReference type="PROSITE-ProRule" id="PRU00196"/>
    </source>
</evidence>
<keyword evidence="4" id="KW-0472">Membrane</keyword>
<dbReference type="PANTHER" id="PTHR48071">
    <property type="entry name" value="SRCR DOMAIN-CONTAINING PROTEIN"/>
    <property type="match status" value="1"/>
</dbReference>
<proteinExistence type="predicted"/>
<keyword evidence="1 2" id="KW-1015">Disulfide bond</keyword>
<evidence type="ECO:0000256" key="1">
    <source>
        <dbReference type="ARBA" id="ARBA00023157"/>
    </source>
</evidence>
<evidence type="ECO:0000313" key="6">
    <source>
        <dbReference type="EMBL" id="WAR17234.1"/>
    </source>
</evidence>
<reference evidence="6" key="1">
    <citation type="submission" date="2022-11" db="EMBL/GenBank/DDBJ databases">
        <title>Centuries of genome instability and evolution in soft-shell clam transmissible cancer (bioRxiv).</title>
        <authorList>
            <person name="Hart S.F.M."/>
            <person name="Yonemitsu M.A."/>
            <person name="Giersch R.M."/>
            <person name="Beal B.F."/>
            <person name="Arriagada G."/>
            <person name="Davis B.W."/>
            <person name="Ostrander E.A."/>
            <person name="Goff S.P."/>
            <person name="Metzger M.J."/>
        </authorList>
    </citation>
    <scope>NUCLEOTIDE SEQUENCE</scope>
    <source>
        <strain evidence="6">MELC-2E11</strain>
        <tissue evidence="6">Siphon/mantle</tissue>
    </source>
</reference>
<dbReference type="EMBL" id="CP111021">
    <property type="protein sequence ID" value="WAR17234.1"/>
    <property type="molecule type" value="Genomic_DNA"/>
</dbReference>
<evidence type="ECO:0000313" key="7">
    <source>
        <dbReference type="Proteomes" id="UP001164746"/>
    </source>
</evidence>
<keyword evidence="4" id="KW-1133">Transmembrane helix</keyword>
<keyword evidence="4" id="KW-0812">Transmembrane</keyword>
<sequence length="281" mass="31732">MNDDEEEEEEDDDEEEDGDDDDDMMMMMMMMMMVMVAMVVVVVLLVLVLALCPWPPPVDLDTIVTTVYRPSLVRRHHLKTLFRPSPPPIDLATTITTVYRPTPLGCEAVGSCTVPIWGGGKQWRLCEGGGNGVCSTTKGRLEMFHAEEWRPLCTELWDTWPNLLVACKMFGFQHSVAMAEFGGYTGDHWVDDLVCTGSEENLLQCEFDGFDETCADEIGIICTNQHKPPFTAYSKSSEKIKIELFNKSEDAPNQRQIDYNSEKRDQSTTARETKCMSLAFN</sequence>
<feature type="transmembrane region" description="Helical" evidence="4">
    <location>
        <begin position="32"/>
        <end position="51"/>
    </location>
</feature>
<dbReference type="PROSITE" id="PS50287">
    <property type="entry name" value="SRCR_2"/>
    <property type="match status" value="1"/>
</dbReference>
<evidence type="ECO:0000256" key="4">
    <source>
        <dbReference type="SAM" id="Phobius"/>
    </source>
</evidence>
<evidence type="ECO:0000259" key="5">
    <source>
        <dbReference type="PROSITE" id="PS50287"/>
    </source>
</evidence>
<name>A0ABY7F785_MYAAR</name>
<feature type="disulfide bond" evidence="2">
    <location>
        <begin position="195"/>
        <end position="205"/>
    </location>
</feature>
<evidence type="ECO:0000256" key="3">
    <source>
        <dbReference type="SAM" id="MobiDB-lite"/>
    </source>
</evidence>
<protein>
    <submittedName>
        <fullName evidence="6">L3BPB-like protein</fullName>
    </submittedName>
</protein>
<dbReference type="Gene3D" id="3.10.250.10">
    <property type="entry name" value="SRCR-like domain"/>
    <property type="match status" value="1"/>
</dbReference>
<comment type="caution">
    <text evidence="2">Lacks conserved residue(s) required for the propagation of feature annotation.</text>
</comment>
<dbReference type="InterPro" id="IPR001190">
    <property type="entry name" value="SRCR"/>
</dbReference>
<dbReference type="SUPFAM" id="SSF56487">
    <property type="entry name" value="SRCR-like"/>
    <property type="match status" value="1"/>
</dbReference>
<accession>A0ABY7F785</accession>
<dbReference type="InterPro" id="IPR036772">
    <property type="entry name" value="SRCR-like_dom_sf"/>
</dbReference>
<dbReference type="Proteomes" id="UP001164746">
    <property type="component" value="Chromosome 10"/>
</dbReference>
<dbReference type="Pfam" id="PF00530">
    <property type="entry name" value="SRCR"/>
    <property type="match status" value="1"/>
</dbReference>
<feature type="region of interest" description="Disordered" evidence="3">
    <location>
        <begin position="1"/>
        <end position="22"/>
    </location>
</feature>
<feature type="domain" description="SRCR" evidence="5">
    <location>
        <begin position="123"/>
        <end position="223"/>
    </location>
</feature>
<dbReference type="PANTHER" id="PTHR48071:SF18">
    <property type="entry name" value="DELETED IN MALIGNANT BRAIN TUMORS 1 PROTEIN-RELATED"/>
    <property type="match status" value="1"/>
</dbReference>
<organism evidence="6 7">
    <name type="scientific">Mya arenaria</name>
    <name type="common">Soft-shell clam</name>
    <dbReference type="NCBI Taxonomy" id="6604"/>
    <lineage>
        <taxon>Eukaryota</taxon>
        <taxon>Metazoa</taxon>
        <taxon>Spiralia</taxon>
        <taxon>Lophotrochozoa</taxon>
        <taxon>Mollusca</taxon>
        <taxon>Bivalvia</taxon>
        <taxon>Autobranchia</taxon>
        <taxon>Heteroconchia</taxon>
        <taxon>Euheterodonta</taxon>
        <taxon>Imparidentia</taxon>
        <taxon>Neoheterodontei</taxon>
        <taxon>Myida</taxon>
        <taxon>Myoidea</taxon>
        <taxon>Myidae</taxon>
        <taxon>Mya</taxon>
    </lineage>
</organism>
<dbReference type="SMART" id="SM00202">
    <property type="entry name" value="SR"/>
    <property type="match status" value="1"/>
</dbReference>